<dbReference type="Pfam" id="PF10590">
    <property type="entry name" value="PNP_phzG_C"/>
    <property type="match status" value="1"/>
</dbReference>
<feature type="binding site" evidence="5">
    <location>
        <position position="115"/>
    </location>
    <ligand>
        <name>FMN</name>
        <dbReference type="ChEBI" id="CHEBI:58210"/>
    </ligand>
</feature>
<feature type="binding site" evidence="5">
    <location>
        <position position="195"/>
    </location>
    <ligand>
        <name>FMN</name>
        <dbReference type="ChEBI" id="CHEBI:58210"/>
    </ligand>
</feature>
<feature type="domain" description="Pyridoxine 5'-phosphate oxidase dimerisation C-terminal" evidence="7">
    <location>
        <begin position="182"/>
        <end position="221"/>
    </location>
</feature>
<evidence type="ECO:0000256" key="2">
    <source>
        <dbReference type="ARBA" id="ARBA00022630"/>
    </source>
</evidence>
<dbReference type="PIRSF" id="PIRSF000190">
    <property type="entry name" value="Pyd_amn-ph_oxd"/>
    <property type="match status" value="1"/>
</dbReference>
<dbReference type="AlphaFoldDB" id="A0A918T3M9"/>
<keyword evidence="2" id="KW-0285">Flavoprotein</keyword>
<dbReference type="SUPFAM" id="SSF50475">
    <property type="entry name" value="FMN-binding split barrel"/>
    <property type="match status" value="1"/>
</dbReference>
<dbReference type="NCBIfam" id="NF004231">
    <property type="entry name" value="PRK05679.1"/>
    <property type="match status" value="1"/>
</dbReference>
<dbReference type="GO" id="GO:0010181">
    <property type="term" value="F:FMN binding"/>
    <property type="evidence" value="ECO:0007669"/>
    <property type="project" value="InterPro"/>
</dbReference>
<comment type="similarity">
    <text evidence="1">Belongs to the pyridoxamine 5'-phosphate oxidase family.</text>
</comment>
<evidence type="ECO:0000256" key="1">
    <source>
        <dbReference type="ARBA" id="ARBA00007301"/>
    </source>
</evidence>
<dbReference type="Pfam" id="PF01243">
    <property type="entry name" value="PNPOx_N"/>
    <property type="match status" value="1"/>
</dbReference>
<dbReference type="GO" id="GO:0008615">
    <property type="term" value="P:pyridoxine biosynthetic process"/>
    <property type="evidence" value="ECO:0007669"/>
    <property type="project" value="InterPro"/>
</dbReference>
<reference evidence="8" key="1">
    <citation type="journal article" date="2014" name="Int. J. Syst. Evol. Microbiol.">
        <title>Complete genome sequence of Corynebacterium casei LMG S-19264T (=DSM 44701T), isolated from a smear-ripened cheese.</title>
        <authorList>
            <consortium name="US DOE Joint Genome Institute (JGI-PGF)"/>
            <person name="Walter F."/>
            <person name="Albersmeier A."/>
            <person name="Kalinowski J."/>
            <person name="Ruckert C."/>
        </authorList>
    </citation>
    <scope>NUCLEOTIDE SEQUENCE</scope>
    <source>
        <strain evidence="8">JCM 4518</strain>
    </source>
</reference>
<dbReference type="EMBL" id="BMUL01000008">
    <property type="protein sequence ID" value="GHA87347.1"/>
    <property type="molecule type" value="Genomic_DNA"/>
</dbReference>
<evidence type="ECO:0000313" key="8">
    <source>
        <dbReference type="EMBL" id="GHA87347.1"/>
    </source>
</evidence>
<evidence type="ECO:0000256" key="5">
    <source>
        <dbReference type="PIRSR" id="PIRSR000190-2"/>
    </source>
</evidence>
<evidence type="ECO:0000313" key="9">
    <source>
        <dbReference type="Proteomes" id="UP000644020"/>
    </source>
</evidence>
<dbReference type="GO" id="GO:0004733">
    <property type="term" value="F:pyridoxamine phosphate oxidase activity"/>
    <property type="evidence" value="ECO:0007669"/>
    <property type="project" value="InterPro"/>
</dbReference>
<dbReference type="InterPro" id="IPR012349">
    <property type="entry name" value="Split_barrel_FMN-bd"/>
</dbReference>
<comment type="caution">
    <text evidence="8">The sequence shown here is derived from an EMBL/GenBank/DDBJ whole genome shotgun (WGS) entry which is preliminary data.</text>
</comment>
<dbReference type="PANTHER" id="PTHR10851">
    <property type="entry name" value="PYRIDOXINE-5-PHOSPHATE OXIDASE"/>
    <property type="match status" value="1"/>
</dbReference>
<name>A0A918T3M9_9ACTN</name>
<protein>
    <submittedName>
        <fullName evidence="8">Pyridoxamine 5'-phosphate oxidase</fullName>
    </submittedName>
</protein>
<feature type="binding site" evidence="5">
    <location>
        <begin position="150"/>
        <end position="151"/>
    </location>
    <ligand>
        <name>FMN</name>
        <dbReference type="ChEBI" id="CHEBI:58210"/>
    </ligand>
</feature>
<feature type="domain" description="Pyridoxamine 5'-phosphate oxidase N-terminal" evidence="6">
    <location>
        <begin position="43"/>
        <end position="155"/>
    </location>
</feature>
<dbReference type="InterPro" id="IPR000659">
    <property type="entry name" value="Pyridox_Oxase"/>
</dbReference>
<dbReference type="Proteomes" id="UP000644020">
    <property type="component" value="Unassembled WGS sequence"/>
</dbReference>
<keyword evidence="4" id="KW-0560">Oxidoreductase</keyword>
<dbReference type="RefSeq" id="WP_189978067.1">
    <property type="nucleotide sequence ID" value="NZ_BMUL01000008.1"/>
</dbReference>
<dbReference type="Gene3D" id="2.30.110.10">
    <property type="entry name" value="Electron Transport, Fmn-binding Protein, Chain A"/>
    <property type="match status" value="1"/>
</dbReference>
<gene>
    <name evidence="8" type="primary">pdxH</name>
    <name evidence="8" type="ORF">GCM10010305_33670</name>
</gene>
<feature type="binding site" evidence="5">
    <location>
        <position position="93"/>
    </location>
    <ligand>
        <name>FMN</name>
        <dbReference type="ChEBI" id="CHEBI:58210"/>
    </ligand>
</feature>
<evidence type="ECO:0000259" key="6">
    <source>
        <dbReference type="Pfam" id="PF01243"/>
    </source>
</evidence>
<organism evidence="8 9">
    <name type="scientific">Streptomyces termitum</name>
    <dbReference type="NCBI Taxonomy" id="67368"/>
    <lineage>
        <taxon>Bacteria</taxon>
        <taxon>Bacillati</taxon>
        <taxon>Actinomycetota</taxon>
        <taxon>Actinomycetes</taxon>
        <taxon>Kitasatosporales</taxon>
        <taxon>Streptomycetaceae</taxon>
        <taxon>Streptomyces</taxon>
    </lineage>
</organism>
<dbReference type="InterPro" id="IPR011576">
    <property type="entry name" value="Pyridox_Oxase_N"/>
</dbReference>
<sequence>MPENDSPTVRDRLRGIQVFARPLPGFDPEGAPAEPSALFLEWLTEAVDADVPDPHAMTLSTVDGDGNPDARVLILKNADASGFQFASHAAGPKGTQLAGAPRAALTFYWAEFGRQVRIRGAVVPDTPERSAADFLARGATARAEALLGRQSTRLTDPDAGARALRESLARIEADPGLVDPDWTLYTVVPDSVEFWQAVADRAHVRLRYERGADGWRRGRLWS</sequence>
<dbReference type="InterPro" id="IPR019576">
    <property type="entry name" value="Pyridoxamine_oxidase_dimer_C"/>
</dbReference>
<dbReference type="PANTHER" id="PTHR10851:SF0">
    <property type="entry name" value="PYRIDOXINE-5'-PHOSPHATE OXIDASE"/>
    <property type="match status" value="1"/>
</dbReference>
<evidence type="ECO:0000256" key="4">
    <source>
        <dbReference type="ARBA" id="ARBA00023002"/>
    </source>
</evidence>
<keyword evidence="9" id="KW-1185">Reference proteome</keyword>
<feature type="binding site" evidence="5">
    <location>
        <position position="205"/>
    </location>
    <ligand>
        <name>FMN</name>
        <dbReference type="ChEBI" id="CHEBI:58210"/>
    </ligand>
</feature>
<keyword evidence="3 5" id="KW-0288">FMN</keyword>
<evidence type="ECO:0000259" key="7">
    <source>
        <dbReference type="Pfam" id="PF10590"/>
    </source>
</evidence>
<feature type="binding site" evidence="5">
    <location>
        <begin position="71"/>
        <end position="76"/>
    </location>
    <ligand>
        <name>FMN</name>
        <dbReference type="ChEBI" id="CHEBI:58210"/>
    </ligand>
</feature>
<evidence type="ECO:0000256" key="3">
    <source>
        <dbReference type="ARBA" id="ARBA00022643"/>
    </source>
</evidence>
<reference evidence="8" key="2">
    <citation type="submission" date="2020-09" db="EMBL/GenBank/DDBJ databases">
        <authorList>
            <person name="Sun Q."/>
            <person name="Ohkuma M."/>
        </authorList>
    </citation>
    <scope>NUCLEOTIDE SEQUENCE</scope>
    <source>
        <strain evidence="8">JCM 4518</strain>
    </source>
</reference>
<accession>A0A918T3M9</accession>
<proteinExistence type="inferred from homology"/>
<comment type="cofactor">
    <cofactor evidence="5">
        <name>FMN</name>
        <dbReference type="ChEBI" id="CHEBI:58210"/>
    </cofactor>
    <text evidence="5">Binds 1 FMN per subunit.</text>
</comment>